<dbReference type="PANTHER" id="PTHR33116">
    <property type="entry name" value="REVERSE TRANSCRIPTASE ZINC-BINDING DOMAIN-CONTAINING PROTEIN-RELATED-RELATED"/>
    <property type="match status" value="1"/>
</dbReference>
<gene>
    <name evidence="3" type="ORF">FSB_LOCUS55923</name>
</gene>
<evidence type="ECO:0000259" key="1">
    <source>
        <dbReference type="Pfam" id="PF00078"/>
    </source>
</evidence>
<evidence type="ECO:0000259" key="2">
    <source>
        <dbReference type="Pfam" id="PF13966"/>
    </source>
</evidence>
<dbReference type="AlphaFoldDB" id="A0A2N9IVF5"/>
<feature type="domain" description="Reverse transcriptase" evidence="1">
    <location>
        <begin position="436"/>
        <end position="613"/>
    </location>
</feature>
<proteinExistence type="predicted"/>
<dbReference type="InterPro" id="IPR026960">
    <property type="entry name" value="RVT-Znf"/>
</dbReference>
<organism evidence="3">
    <name type="scientific">Fagus sylvatica</name>
    <name type="common">Beechnut</name>
    <dbReference type="NCBI Taxonomy" id="28930"/>
    <lineage>
        <taxon>Eukaryota</taxon>
        <taxon>Viridiplantae</taxon>
        <taxon>Streptophyta</taxon>
        <taxon>Embryophyta</taxon>
        <taxon>Tracheophyta</taxon>
        <taxon>Spermatophyta</taxon>
        <taxon>Magnoliopsida</taxon>
        <taxon>eudicotyledons</taxon>
        <taxon>Gunneridae</taxon>
        <taxon>Pentapetalae</taxon>
        <taxon>rosids</taxon>
        <taxon>fabids</taxon>
        <taxon>Fagales</taxon>
        <taxon>Fagaceae</taxon>
        <taxon>Fagus</taxon>
    </lineage>
</organism>
<dbReference type="InterPro" id="IPR036691">
    <property type="entry name" value="Endo/exonu/phosph_ase_sf"/>
</dbReference>
<dbReference type="Pfam" id="PF13966">
    <property type="entry name" value="zf-RVT"/>
    <property type="match status" value="1"/>
</dbReference>
<sequence length="903" mass="102308">MGCTTGNVVVSGVGFGSGFGWERVGCIASGVVFCGVNHPKGKGGDPGSGGDKRKGERWVEVAKLMAHKVANSNMGIGFEPKEVVKGWGRGERCFTLPVVAVEWWEQCNGKNTTGEERGRHLNYEFQTATAENADSDLGLNKEKAVNTEGISTPNDGESLSDFSSIMGMDSEGVSIKGIKGLDSNGVFIQITVVKDEHRGHHARPERQMKAFREVLERCQLGDMGFQGTEFTWDNHRDGAAYVQVRLDRVMATTQWQNWFPASLVVHLPCSRSNHVPILVKVLEIHRPPWKRQRMHSPMFRLCEKIRDVRMALVVWSSKVFRKPKQALEEKLCLLKELKKANFNGLVGDQLRAVEQEVDRLLLNDEIHWIQRSRPIWLAVGDKNTKILMVYQALFQMHPSKAPGNILHKVNFTYIALIPKMKDPKSVADFRLISLWHLITDNVTVAFELLNCLKAKRAGKKGQMAIKLDMRKAYDRVEWSFLENIMYKLGFAEQWILLVMICIQSVTYFVLLNGEPHGLITPSRGLRQGDPLSPYLFLLCAEGLSSLLRKADLDNTLHGVSVCRGGPKVSHLLFTNDSLIFCEATRIECARLGALLDMYEDCQAVIDRNKCHAFWGIKECLIKRLEGGMNCDELNALVAKYWWGGRGSVLKIHRMKWSPMCKPKSNGGLGFRDLSAFNRALLAKQESGGWDMEIIDRVFDHQSVEMVKRIPFPNGRQSDQVRCVHEKNGELSVLSAYGVAFRLGADSHGVEASTSSHDWWFWRQLWRGKVLGKTKHLVWRACHNILPARANLHRHNIVSSNDCPLCHQVGETITHALWGCPYARDVWSLACLHLQKSVVLGDDFMDIARYLVERLSTKERDQWMAITWALWVARNMVVFEDFSHTYLQRWLRFVTTSVVSSFIP</sequence>
<reference evidence="3" key="1">
    <citation type="submission" date="2018-02" db="EMBL/GenBank/DDBJ databases">
        <authorList>
            <person name="Cohen D.B."/>
            <person name="Kent A.D."/>
        </authorList>
    </citation>
    <scope>NUCLEOTIDE SEQUENCE</scope>
</reference>
<evidence type="ECO:0008006" key="4">
    <source>
        <dbReference type="Google" id="ProtNLM"/>
    </source>
</evidence>
<accession>A0A2N9IVF5</accession>
<dbReference type="Pfam" id="PF00078">
    <property type="entry name" value="RVT_1"/>
    <property type="match status" value="1"/>
</dbReference>
<protein>
    <recommendedName>
        <fullName evidence="4">Reverse transcriptase domain-containing protein</fullName>
    </recommendedName>
</protein>
<evidence type="ECO:0000313" key="3">
    <source>
        <dbReference type="EMBL" id="SPD28041.1"/>
    </source>
</evidence>
<dbReference type="PANTHER" id="PTHR33116:SF86">
    <property type="entry name" value="REVERSE TRANSCRIPTASE DOMAIN-CONTAINING PROTEIN"/>
    <property type="match status" value="1"/>
</dbReference>
<dbReference type="Gene3D" id="3.60.10.10">
    <property type="entry name" value="Endonuclease/exonuclease/phosphatase"/>
    <property type="match status" value="1"/>
</dbReference>
<feature type="domain" description="Reverse transcriptase zinc-binding" evidence="2">
    <location>
        <begin position="756"/>
        <end position="826"/>
    </location>
</feature>
<dbReference type="SUPFAM" id="SSF56219">
    <property type="entry name" value="DNase I-like"/>
    <property type="match status" value="1"/>
</dbReference>
<dbReference type="InterPro" id="IPR000477">
    <property type="entry name" value="RT_dom"/>
</dbReference>
<dbReference type="EMBL" id="OIVN01006218">
    <property type="protein sequence ID" value="SPD28041.1"/>
    <property type="molecule type" value="Genomic_DNA"/>
</dbReference>
<name>A0A2N9IVF5_FAGSY</name>